<reference evidence="1 2" key="1">
    <citation type="journal article" date="2010" name="Nature">
        <title>Comparative genomics reveals mobile pathogenicity chromosomes in Fusarium.</title>
        <authorList>
            <person name="Ma L.J."/>
            <person name="van der Does H.C."/>
            <person name="Borkovich K.A."/>
            <person name="Coleman J.J."/>
            <person name="Daboussi M.J."/>
            <person name="Di Pietro A."/>
            <person name="Dufresne M."/>
            <person name="Freitag M."/>
            <person name="Grabherr M."/>
            <person name="Henrissat B."/>
            <person name="Houterman P.M."/>
            <person name="Kang S."/>
            <person name="Shim W.B."/>
            <person name="Woloshuk C."/>
            <person name="Xie X."/>
            <person name="Xu J.R."/>
            <person name="Antoniw J."/>
            <person name="Baker S.E."/>
            <person name="Bluhm B.H."/>
            <person name="Breakspear A."/>
            <person name="Brown D.W."/>
            <person name="Butchko R.A."/>
            <person name="Chapman S."/>
            <person name="Coulson R."/>
            <person name="Coutinho P.M."/>
            <person name="Danchin E.G."/>
            <person name="Diener A."/>
            <person name="Gale L.R."/>
            <person name="Gardiner D.M."/>
            <person name="Goff S."/>
            <person name="Hammond-Kosack K.E."/>
            <person name="Hilburn K."/>
            <person name="Hua-Van A."/>
            <person name="Jonkers W."/>
            <person name="Kazan K."/>
            <person name="Kodira C.D."/>
            <person name="Koehrsen M."/>
            <person name="Kumar L."/>
            <person name="Lee Y.H."/>
            <person name="Li L."/>
            <person name="Manners J.M."/>
            <person name="Miranda-Saavedra D."/>
            <person name="Mukherjee M."/>
            <person name="Park G."/>
            <person name="Park J."/>
            <person name="Park S.Y."/>
            <person name="Proctor R.H."/>
            <person name="Regev A."/>
            <person name="Ruiz-Roldan M.C."/>
            <person name="Sain D."/>
            <person name="Sakthikumar S."/>
            <person name="Sykes S."/>
            <person name="Schwartz D.C."/>
            <person name="Turgeon B.G."/>
            <person name="Wapinski I."/>
            <person name="Yoder O."/>
            <person name="Young S."/>
            <person name="Zeng Q."/>
            <person name="Zhou S."/>
            <person name="Galagan J."/>
            <person name="Cuomo C.A."/>
            <person name="Kistler H.C."/>
            <person name="Rep M."/>
        </authorList>
    </citation>
    <scope>NUCLEOTIDE SEQUENCE [LARGE SCALE GENOMIC DNA]</scope>
    <source>
        <strain evidence="2">M3125 / FGSC 7600</strain>
    </source>
</reference>
<dbReference type="AlphaFoldDB" id="W7N304"/>
<dbReference type="PANTHER" id="PTHR24148:SF64">
    <property type="entry name" value="HETEROKARYON INCOMPATIBILITY DOMAIN-CONTAINING PROTEIN"/>
    <property type="match status" value="1"/>
</dbReference>
<dbReference type="EMBL" id="DS022255">
    <property type="protein sequence ID" value="EWG51097.1"/>
    <property type="molecule type" value="Genomic_DNA"/>
</dbReference>
<dbReference type="OrthoDB" id="2157530at2759"/>
<dbReference type="Proteomes" id="UP000009096">
    <property type="component" value="Chromosome 9"/>
</dbReference>
<dbReference type="KEGG" id="fvr:FVEG_16748"/>
<organism evidence="1 2">
    <name type="scientific">Gibberella moniliformis (strain M3125 / FGSC 7600)</name>
    <name type="common">Maize ear and stalk rot fungus</name>
    <name type="synonym">Fusarium verticillioides</name>
    <dbReference type="NCBI Taxonomy" id="334819"/>
    <lineage>
        <taxon>Eukaryota</taxon>
        <taxon>Fungi</taxon>
        <taxon>Dikarya</taxon>
        <taxon>Ascomycota</taxon>
        <taxon>Pezizomycotina</taxon>
        <taxon>Sordariomycetes</taxon>
        <taxon>Hypocreomycetidae</taxon>
        <taxon>Hypocreales</taxon>
        <taxon>Nectriaceae</taxon>
        <taxon>Fusarium</taxon>
        <taxon>Fusarium fujikuroi species complex</taxon>
    </lineage>
</organism>
<evidence type="ECO:0008006" key="3">
    <source>
        <dbReference type="Google" id="ProtNLM"/>
    </source>
</evidence>
<keyword evidence="2" id="KW-1185">Reference proteome</keyword>
<accession>W7N304</accession>
<dbReference type="STRING" id="334819.W7N304"/>
<gene>
    <name evidence="1" type="ORF">FVEG_16748</name>
</gene>
<evidence type="ECO:0000313" key="2">
    <source>
        <dbReference type="Proteomes" id="UP000009096"/>
    </source>
</evidence>
<name>W7N304_GIBM7</name>
<dbReference type="EMBL" id="CM000586">
    <property type="protein sequence ID" value="EWG51097.1"/>
    <property type="molecule type" value="Genomic_DNA"/>
</dbReference>
<evidence type="ECO:0000313" key="1">
    <source>
        <dbReference type="EMBL" id="EWG51097.1"/>
    </source>
</evidence>
<dbReference type="PANTHER" id="PTHR24148">
    <property type="entry name" value="ANKYRIN REPEAT DOMAIN-CONTAINING PROTEIN 39 HOMOLOG-RELATED"/>
    <property type="match status" value="1"/>
</dbReference>
<protein>
    <recommendedName>
        <fullName evidence="3">Heterokaryon incompatibility domain-containing protein</fullName>
    </recommendedName>
</protein>
<dbReference type="RefSeq" id="XP_018757288.1">
    <property type="nucleotide sequence ID" value="XM_018905985.1"/>
</dbReference>
<dbReference type="GeneID" id="30073624"/>
<sequence length="321" mass="36891">MRFIYPAAEIVFSCLDIGALQSDVRIAFKTCETLAKSAFERDLVRSAYNVYPNIEEKNAQDLEWFLQHPFMDGKYPINSQEFEDAEQAVSRTFRLKYRERAWIFQELVPSKRVVVIHQLELIDLGSLLDAQSCTQLLKEMAESESKQAGRGFWNLWHSFSKIREVDWARACVDGGKDAEESTLQGMRSLLPLLYGRYGTEDPKDHVYALLGVIPLEIEPDYTSKMTVASVYVAACEEILKWHHVQHGGWPLCFLSRAGLVHQSPDQGYVLPSWVNNFAKKSGINRSPQSFFGVHGREDNYTWPEKWNSLEPASIHREIRIL</sequence>
<proteinExistence type="predicted"/>
<dbReference type="InterPro" id="IPR052895">
    <property type="entry name" value="HetReg/Transcr_Mod"/>
</dbReference>
<dbReference type="VEuPathDB" id="FungiDB:FVEG_16748"/>